<feature type="domain" description="Transposase IS204/IS1001/IS1096/IS1165 DDE" evidence="1">
    <location>
        <begin position="163"/>
        <end position="411"/>
    </location>
</feature>
<dbReference type="KEGG" id="atq:GH723_17785"/>
<evidence type="ECO:0000313" key="4">
    <source>
        <dbReference type="EMBL" id="QGG96737.1"/>
    </source>
</evidence>
<dbReference type="InterPro" id="IPR047951">
    <property type="entry name" value="Transpos_ISL3"/>
</dbReference>
<sequence>MFNATRACELLVGLGAVKVLEVVEPLVGRLEITVESIVDAPVCPNCGERAWVKDRPVVELVDLTCFGRPVTLRWRKHRFCCPRRWCRQGSWTHEDPRIAAPRLSVTDRAGRWATRQVGRNGRAVSDVAAELGADWHAINDAVIAYGTALLDADQTRVGAVAALGVDEVLFARLGRWRTQAWSTSITDVTSGQLLDVIEGRSSAGLCAWLAAMPVTWRDAIAWAVLDLSGPWRLAFDTMLPDAGQVADPFHLIKLANQRLDEVRRRVQQDTLGHRGRKDDPLYRSRRLLTRADERLDDKGREKLLGLLDAGDPRGEVRTAWHAKETVRGIYDIDDPTVAAEFIDRLGHDLQDESCPPEVRQLGRTITKWRHQIAAWHRARVSNGPTEAINNLIKRVKRVAFGFRRFAHYRVRALLYAGRPNWALLATVTPR</sequence>
<dbReference type="KEGG" id="atq:GH723_14770"/>
<reference evidence="2 6" key="1">
    <citation type="submission" date="2019-11" db="EMBL/GenBank/DDBJ databases">
        <authorList>
            <person name="He Y."/>
        </authorList>
    </citation>
    <scope>NUCLEOTIDE SEQUENCE [LARGE SCALE GENOMIC DNA]</scope>
    <source>
        <strain evidence="2 6">SCSIO 58843</strain>
    </source>
</reference>
<dbReference type="AlphaFoldDB" id="A0A5Q2RIH4"/>
<dbReference type="Proteomes" id="UP000334019">
    <property type="component" value="Chromosome"/>
</dbReference>
<dbReference type="EMBL" id="CP045851">
    <property type="protein sequence ID" value="QGG94176.1"/>
    <property type="molecule type" value="Genomic_DNA"/>
</dbReference>
<evidence type="ECO:0000313" key="6">
    <source>
        <dbReference type="Proteomes" id="UP000334019"/>
    </source>
</evidence>
<accession>A0A5Q2RIH4</accession>
<evidence type="ECO:0000313" key="5">
    <source>
        <dbReference type="EMBL" id="QGG96797.1"/>
    </source>
</evidence>
<dbReference type="Pfam" id="PF01610">
    <property type="entry name" value="DDE_Tnp_ISL3"/>
    <property type="match status" value="1"/>
</dbReference>
<evidence type="ECO:0000259" key="1">
    <source>
        <dbReference type="Pfam" id="PF01610"/>
    </source>
</evidence>
<dbReference type="PANTHER" id="PTHR33498">
    <property type="entry name" value="TRANSPOSASE FOR INSERTION SEQUENCE ELEMENT IS1557"/>
    <property type="match status" value="1"/>
</dbReference>
<name>A0A5Q2RIH4_9ACTN</name>
<gene>
    <name evidence="2" type="ORF">GH723_03145</name>
    <name evidence="3" type="ORF">GH723_14770</name>
    <name evidence="4" type="ORF">GH723_17455</name>
    <name evidence="5" type="ORF">GH723_17785</name>
</gene>
<dbReference type="EMBL" id="CP045851">
    <property type="protein sequence ID" value="QGG96261.1"/>
    <property type="molecule type" value="Genomic_DNA"/>
</dbReference>
<dbReference type="KEGG" id="atq:GH723_17455"/>
<protein>
    <submittedName>
        <fullName evidence="2">ISL3 family transposase</fullName>
    </submittedName>
</protein>
<dbReference type="EMBL" id="CP045851">
    <property type="protein sequence ID" value="QGG96797.1"/>
    <property type="molecule type" value="Genomic_DNA"/>
</dbReference>
<dbReference type="NCBIfam" id="NF033550">
    <property type="entry name" value="transpos_ISL3"/>
    <property type="match status" value="1"/>
</dbReference>
<dbReference type="PANTHER" id="PTHR33498:SF1">
    <property type="entry name" value="TRANSPOSASE FOR INSERTION SEQUENCE ELEMENT IS1557"/>
    <property type="match status" value="1"/>
</dbReference>
<evidence type="ECO:0000313" key="3">
    <source>
        <dbReference type="EMBL" id="QGG96261.1"/>
    </source>
</evidence>
<evidence type="ECO:0000313" key="2">
    <source>
        <dbReference type="EMBL" id="QGG94176.1"/>
    </source>
</evidence>
<dbReference type="KEGG" id="atq:GH723_03145"/>
<keyword evidence="6" id="KW-1185">Reference proteome</keyword>
<proteinExistence type="predicted"/>
<dbReference type="EMBL" id="CP045851">
    <property type="protein sequence ID" value="QGG96737.1"/>
    <property type="molecule type" value="Genomic_DNA"/>
</dbReference>
<organism evidence="2 6">
    <name type="scientific">Actinomarinicola tropica</name>
    <dbReference type="NCBI Taxonomy" id="2789776"/>
    <lineage>
        <taxon>Bacteria</taxon>
        <taxon>Bacillati</taxon>
        <taxon>Actinomycetota</taxon>
        <taxon>Acidimicrobiia</taxon>
        <taxon>Acidimicrobiales</taxon>
        <taxon>Iamiaceae</taxon>
        <taxon>Actinomarinicola</taxon>
    </lineage>
</organism>
<dbReference type="InterPro" id="IPR002560">
    <property type="entry name" value="Transposase_DDE"/>
</dbReference>